<dbReference type="InterPro" id="IPR049163">
    <property type="entry name" value="Pif1-like_2B_dom"/>
</dbReference>
<keyword evidence="1" id="KW-0233">DNA recombination</keyword>
<sequence length="344" mass="38291">MTHRHAFEALDRSLRDLLSLKSAQAAQCPFGGKTIVLGGDPRQILPVIEGGTRAQIINAVITNSPLWSSITILHLTQNMRLSSTHLTESERAQLANFSAWILDVGNGTIPAIERPGESEPTWIQIPDEFLLTPEENQVAALIAEVYPKLAENYSDPSYLRQRAILTPTDDVADLINDHIVDLIPGLHRQYLSCDRIAPQSNVGGTLDLLYPIEFLNSIDGNNFPQHKLLLKKGVPIMLLRNLNQAEGLCNGTRLIITALGDMILEAQIITRTHTGKIVLIPRICLPLKTVKFPFVLERRQYPIKNCYAITINKSQGQTLSQLGIYLKTCIHPWTALCCYISSDF</sequence>
<keyword evidence="1" id="KW-0234">DNA repair</keyword>
<keyword evidence="1" id="KW-0227">DNA damage</keyword>
<name>A0A3L6E6H4_MAIZE</name>
<dbReference type="EMBL" id="NCVQ01000008">
    <property type="protein sequence ID" value="PWZ15521.1"/>
    <property type="molecule type" value="Genomic_DNA"/>
</dbReference>
<dbReference type="Pfam" id="PF21530">
    <property type="entry name" value="Pif1_2B_dom"/>
    <property type="match status" value="1"/>
</dbReference>
<keyword evidence="1" id="KW-0547">Nucleotide-binding</keyword>
<evidence type="ECO:0000259" key="3">
    <source>
        <dbReference type="Pfam" id="PF21530"/>
    </source>
</evidence>
<dbReference type="GO" id="GO:0006310">
    <property type="term" value="P:DNA recombination"/>
    <property type="evidence" value="ECO:0007669"/>
    <property type="project" value="UniProtKB-KW"/>
</dbReference>
<dbReference type="GO" id="GO:0043139">
    <property type="term" value="F:5'-3' DNA helicase activity"/>
    <property type="evidence" value="ECO:0007669"/>
    <property type="project" value="UniProtKB-EC"/>
</dbReference>
<feature type="domain" description="DNA helicase Pif1-like DEAD-box helicase" evidence="2">
    <location>
        <begin position="1"/>
        <end position="111"/>
    </location>
</feature>
<dbReference type="AlphaFoldDB" id="A0A3L6E6H4"/>
<dbReference type="PANTHER" id="PTHR10492">
    <property type="match status" value="1"/>
</dbReference>
<dbReference type="InterPro" id="IPR027417">
    <property type="entry name" value="P-loop_NTPase"/>
</dbReference>
<proteinExistence type="inferred from homology"/>
<evidence type="ECO:0000256" key="1">
    <source>
        <dbReference type="RuleBase" id="RU363044"/>
    </source>
</evidence>
<organism evidence="4">
    <name type="scientific">Zea mays</name>
    <name type="common">Maize</name>
    <dbReference type="NCBI Taxonomy" id="4577"/>
    <lineage>
        <taxon>Eukaryota</taxon>
        <taxon>Viridiplantae</taxon>
        <taxon>Streptophyta</taxon>
        <taxon>Embryophyta</taxon>
        <taxon>Tracheophyta</taxon>
        <taxon>Spermatophyta</taxon>
        <taxon>Magnoliopsida</taxon>
        <taxon>Liliopsida</taxon>
        <taxon>Poales</taxon>
        <taxon>Poaceae</taxon>
        <taxon>PACMAD clade</taxon>
        <taxon>Panicoideae</taxon>
        <taxon>Andropogonodae</taxon>
        <taxon>Andropogoneae</taxon>
        <taxon>Tripsacinae</taxon>
        <taxon>Zea</taxon>
    </lineage>
</organism>
<accession>A0A3L6E6H4</accession>
<dbReference type="GO" id="GO:0006281">
    <property type="term" value="P:DNA repair"/>
    <property type="evidence" value="ECO:0007669"/>
    <property type="project" value="UniProtKB-KW"/>
</dbReference>
<keyword evidence="1" id="KW-0347">Helicase</keyword>
<keyword evidence="1" id="KW-0378">Hydrolase</keyword>
<comment type="caution">
    <text evidence="4">The sequence shown here is derived from an EMBL/GenBank/DDBJ whole genome shotgun (WGS) entry which is preliminary data.</text>
</comment>
<dbReference type="PANTHER" id="PTHR10492:SF90">
    <property type="entry name" value="ATP-DEPENDENT DNA HELICASE"/>
    <property type="match status" value="1"/>
</dbReference>
<comment type="catalytic activity">
    <reaction evidence="1">
        <text>ATP + H2O = ADP + phosphate + H(+)</text>
        <dbReference type="Rhea" id="RHEA:13065"/>
        <dbReference type="ChEBI" id="CHEBI:15377"/>
        <dbReference type="ChEBI" id="CHEBI:15378"/>
        <dbReference type="ChEBI" id="CHEBI:30616"/>
        <dbReference type="ChEBI" id="CHEBI:43474"/>
        <dbReference type="ChEBI" id="CHEBI:456216"/>
        <dbReference type="EC" id="5.6.2.3"/>
    </reaction>
</comment>
<dbReference type="Proteomes" id="UP000251960">
    <property type="component" value="Chromosome 7"/>
</dbReference>
<dbReference type="Pfam" id="PF05970">
    <property type="entry name" value="PIF1"/>
    <property type="match status" value="1"/>
</dbReference>
<dbReference type="GO" id="GO:0016887">
    <property type="term" value="F:ATP hydrolysis activity"/>
    <property type="evidence" value="ECO:0007669"/>
    <property type="project" value="RHEA"/>
</dbReference>
<feature type="domain" description="DNA helicase Pif1-like 2B" evidence="3">
    <location>
        <begin position="213"/>
        <end position="259"/>
    </location>
</feature>
<dbReference type="InterPro" id="IPR010285">
    <property type="entry name" value="DNA_helicase_pif1-like_DEAD"/>
</dbReference>
<reference evidence="4" key="1">
    <citation type="journal article" date="2018" name="Nat. Genet.">
        <title>Extensive intraspecific gene order and gene structural variations between Mo17 and other maize genomes.</title>
        <authorList>
            <person name="Sun S."/>
            <person name="Zhou Y."/>
            <person name="Chen J."/>
            <person name="Shi J."/>
            <person name="Zhao H."/>
            <person name="Zhao H."/>
            <person name="Song W."/>
            <person name="Zhang M."/>
            <person name="Cui Y."/>
            <person name="Dong X."/>
            <person name="Liu H."/>
            <person name="Ma X."/>
            <person name="Jiao Y."/>
            <person name="Wang B."/>
            <person name="Wei X."/>
            <person name="Stein J.C."/>
            <person name="Glaubitz J.C."/>
            <person name="Lu F."/>
            <person name="Yu G."/>
            <person name="Liang C."/>
            <person name="Fengler K."/>
            <person name="Li B."/>
            <person name="Rafalski A."/>
            <person name="Schnable P.S."/>
            <person name="Ware D.H."/>
            <person name="Buckler E.S."/>
            <person name="Lai J."/>
        </authorList>
    </citation>
    <scope>NUCLEOTIDE SEQUENCE [LARGE SCALE GENOMIC DNA]</scope>
    <source>
        <tissue evidence="4">Seedling</tissue>
    </source>
</reference>
<comment type="cofactor">
    <cofactor evidence="1">
        <name>Mg(2+)</name>
        <dbReference type="ChEBI" id="CHEBI:18420"/>
    </cofactor>
</comment>
<comment type="similarity">
    <text evidence="1">Belongs to the helicase family.</text>
</comment>
<evidence type="ECO:0000259" key="2">
    <source>
        <dbReference type="Pfam" id="PF05970"/>
    </source>
</evidence>
<dbReference type="Gene3D" id="3.40.50.300">
    <property type="entry name" value="P-loop containing nucleotide triphosphate hydrolases"/>
    <property type="match status" value="1"/>
</dbReference>
<gene>
    <name evidence="4" type="ORF">Zm00014a_037120</name>
</gene>
<dbReference type="GO" id="GO:0000723">
    <property type="term" value="P:telomere maintenance"/>
    <property type="evidence" value="ECO:0007669"/>
    <property type="project" value="InterPro"/>
</dbReference>
<dbReference type="EC" id="5.6.2.3" evidence="1"/>
<protein>
    <recommendedName>
        <fullName evidence="1">ATP-dependent DNA helicase</fullName>
        <ecNumber evidence="1">5.6.2.3</ecNumber>
    </recommendedName>
</protein>
<evidence type="ECO:0000313" key="4">
    <source>
        <dbReference type="EMBL" id="PWZ15521.1"/>
    </source>
</evidence>
<dbReference type="GO" id="GO:0005524">
    <property type="term" value="F:ATP binding"/>
    <property type="evidence" value="ECO:0007669"/>
    <property type="project" value="UniProtKB-KW"/>
</dbReference>
<dbReference type="SUPFAM" id="SSF52540">
    <property type="entry name" value="P-loop containing nucleoside triphosphate hydrolases"/>
    <property type="match status" value="1"/>
</dbReference>
<keyword evidence="1" id="KW-0067">ATP-binding</keyword>